<dbReference type="RefSeq" id="WP_079688130.1">
    <property type="nucleotide sequence ID" value="NZ_FUZU01000002.1"/>
</dbReference>
<accession>A0A1T5LNZ6</accession>
<sequence length="175" mass="20062">MKYKLSRTCKDCKNVDVFELTKLQAAFSHTDDIDKFWNVNCSVCGSTNCKMINKESVKIDEELLNLWGMDSNLSFATQDEDIILADVAYFDIILNSIDDDRFLDKKIDLLTSALCILLFDNIVSPEEYTSSENQQRQRIAALVVKALSKRKSSIIRAQYLISDYVKKLVFPKLNI</sequence>
<evidence type="ECO:0000313" key="1">
    <source>
        <dbReference type="EMBL" id="SKC77672.1"/>
    </source>
</evidence>
<keyword evidence="2" id="KW-1185">Reference proteome</keyword>
<organism evidence="1 2">
    <name type="scientific">Ohtaekwangia koreensis</name>
    <dbReference type="NCBI Taxonomy" id="688867"/>
    <lineage>
        <taxon>Bacteria</taxon>
        <taxon>Pseudomonadati</taxon>
        <taxon>Bacteroidota</taxon>
        <taxon>Cytophagia</taxon>
        <taxon>Cytophagales</taxon>
        <taxon>Fulvivirgaceae</taxon>
        <taxon>Ohtaekwangia</taxon>
    </lineage>
</organism>
<evidence type="ECO:0008006" key="3">
    <source>
        <dbReference type="Google" id="ProtNLM"/>
    </source>
</evidence>
<dbReference type="EMBL" id="FUZU01000002">
    <property type="protein sequence ID" value="SKC77672.1"/>
    <property type="molecule type" value="Genomic_DNA"/>
</dbReference>
<dbReference type="STRING" id="688867.SAMN05660236_3622"/>
<dbReference type="Proteomes" id="UP000190961">
    <property type="component" value="Unassembled WGS sequence"/>
</dbReference>
<name>A0A1T5LNZ6_9BACT</name>
<proteinExistence type="predicted"/>
<protein>
    <recommendedName>
        <fullName evidence="3">CpXC protein</fullName>
    </recommendedName>
</protein>
<gene>
    <name evidence="1" type="ORF">SAMN05660236_3622</name>
</gene>
<reference evidence="1 2" key="1">
    <citation type="submission" date="2017-02" db="EMBL/GenBank/DDBJ databases">
        <authorList>
            <person name="Peterson S.W."/>
        </authorList>
    </citation>
    <scope>NUCLEOTIDE SEQUENCE [LARGE SCALE GENOMIC DNA]</scope>
    <source>
        <strain evidence="1 2">DSM 25262</strain>
    </source>
</reference>
<dbReference type="AlphaFoldDB" id="A0A1T5LNZ6"/>
<evidence type="ECO:0000313" key="2">
    <source>
        <dbReference type="Proteomes" id="UP000190961"/>
    </source>
</evidence>
<dbReference type="OrthoDB" id="1429679at2"/>